<dbReference type="Proteomes" id="UP001169823">
    <property type="component" value="Unassembled WGS sequence"/>
</dbReference>
<feature type="domain" description="SH3b" evidence="1">
    <location>
        <begin position="63"/>
        <end position="125"/>
    </location>
</feature>
<evidence type="ECO:0000259" key="1">
    <source>
        <dbReference type="SMART" id="SM00287"/>
    </source>
</evidence>
<feature type="domain" description="SH3b" evidence="1">
    <location>
        <begin position="126"/>
        <end position="188"/>
    </location>
</feature>
<proteinExistence type="predicted"/>
<name>A0AAW7XWQ0_9RHOB</name>
<dbReference type="Gene3D" id="2.30.30.40">
    <property type="entry name" value="SH3 Domains"/>
    <property type="match status" value="2"/>
</dbReference>
<dbReference type="SMART" id="SM00287">
    <property type="entry name" value="SH3b"/>
    <property type="match status" value="2"/>
</dbReference>
<gene>
    <name evidence="2" type="ORF">Q4494_08335</name>
</gene>
<protein>
    <submittedName>
        <fullName evidence="2">SH3 domain-containing protein</fullName>
    </submittedName>
</protein>
<dbReference type="InterPro" id="IPR010466">
    <property type="entry name" value="DUF1058"/>
</dbReference>
<sequence length="194" mass="21404">MITQGAGGERPVSRLESVMVNSGRFSGMQGLFRAVLLCLLVAIPASVSAEGPKRGAVTNLPLPRFVSLKSDKANVRRGPSLSHRIDWVFVRRGYPLEVIAEYGHWRRVRDVEGATGWLHYSLITGARTALVTAENVDLFSRPDPASRLNAQAEKNVILRLLECNVSWCKVTADGQKGWVLKDGLWGVRPDEVLE</sequence>
<comment type="caution">
    <text evidence="2">The sequence shown here is derived from an EMBL/GenBank/DDBJ whole genome shotgun (WGS) entry which is preliminary data.</text>
</comment>
<dbReference type="InterPro" id="IPR003646">
    <property type="entry name" value="SH3-like_bac-type"/>
</dbReference>
<organism evidence="2 3">
    <name type="scientific">Celeribacter halophilus</name>
    <dbReference type="NCBI Taxonomy" id="576117"/>
    <lineage>
        <taxon>Bacteria</taxon>
        <taxon>Pseudomonadati</taxon>
        <taxon>Pseudomonadota</taxon>
        <taxon>Alphaproteobacteria</taxon>
        <taxon>Rhodobacterales</taxon>
        <taxon>Roseobacteraceae</taxon>
        <taxon>Celeribacter</taxon>
    </lineage>
</organism>
<reference evidence="2" key="1">
    <citation type="submission" date="2023-07" db="EMBL/GenBank/DDBJ databases">
        <title>Genome content predicts the carbon catabolic preferences of heterotrophic bacteria.</title>
        <authorList>
            <person name="Gralka M."/>
        </authorList>
    </citation>
    <scope>NUCLEOTIDE SEQUENCE</scope>
    <source>
        <strain evidence="2">I2M02</strain>
    </source>
</reference>
<dbReference type="Pfam" id="PF06347">
    <property type="entry name" value="SH3_4"/>
    <property type="match status" value="2"/>
</dbReference>
<evidence type="ECO:0000313" key="2">
    <source>
        <dbReference type="EMBL" id="MDO6457080.1"/>
    </source>
</evidence>
<accession>A0AAW7XWQ0</accession>
<dbReference type="RefSeq" id="WP_303494644.1">
    <property type="nucleotide sequence ID" value="NZ_JAUOPJ010000006.1"/>
</dbReference>
<dbReference type="EMBL" id="JAUOPJ010000006">
    <property type="protein sequence ID" value="MDO6457080.1"/>
    <property type="molecule type" value="Genomic_DNA"/>
</dbReference>
<evidence type="ECO:0000313" key="3">
    <source>
        <dbReference type="Proteomes" id="UP001169823"/>
    </source>
</evidence>
<dbReference type="AlphaFoldDB" id="A0AAW7XWQ0"/>